<sequence>MAASTLEKYLRMYTGTSGTAALASDHESATHFMSLETGATAPWMSTSTSIRAAAPLATNSTSSTSVVILQVSDLTAQVHLVPPRYLEQESASASYGFRAHVASRDVPCATVYSPSGSVPAANGTFSTYLVETYRARSTWDAVLPRRLLGELHTDESTEGELSKSSLELSSGQFRHLYIIRCASSAALAWYCISLSASPQFSHTVALAMSLTRLVYARAVPEYVVRAISITRLRKVKLTRVKTLEEYEAGCPAHDDCFGNMCRAPGGVVLVPQSLASSKGDTSNEYLKAAKLAFSGDGEGYREALRTMNLKKTGHMRKDILGTTVSGSARLIIVPQVQFPEGTVALPRNIARLMRVPARARDPATGKLTDAIGERCVEDGDWAILVRPPSLTYFSTEPMRVRLWDIPTLGISPGEVGFWHGDFDGDEMHLYPVYEEESIEECERWQREGHKPFAREMQKLKSMGYKGDGRSSAFPFIPMTNVTMSHIRDGGEMPEFSAGARMKKEHYKATGERFKIDIEKQCIRESIRGMSDVARQQLTQGRIGYMSRIAKIVAMCFSRRDGNVVVQTSRGVKVLQEDAGDSYGCPALRGISAICSVAQQAALDSHRAGGESMASYDMISNMLTGGDDTVIVAEPGCHLLDLARWKSRKGSRFVAIVEREHVEVLGVDGVVGSYSPWVLSAVEDPME</sequence>
<organism evidence="2 3">
    <name type="scientific">Petromyces alliaceus</name>
    <name type="common">Aspergillus alliaceus</name>
    <dbReference type="NCBI Taxonomy" id="209559"/>
    <lineage>
        <taxon>Eukaryota</taxon>
        <taxon>Fungi</taxon>
        <taxon>Dikarya</taxon>
        <taxon>Ascomycota</taxon>
        <taxon>Pezizomycotina</taxon>
        <taxon>Eurotiomycetes</taxon>
        <taxon>Eurotiomycetidae</taxon>
        <taxon>Eurotiales</taxon>
        <taxon>Aspergillaceae</taxon>
        <taxon>Aspergillus</taxon>
        <taxon>Aspergillus subgen. Circumdati</taxon>
    </lineage>
</organism>
<comment type="caution">
    <text evidence="2">The sequence shown here is derived from an EMBL/GenBank/DDBJ whole genome shotgun (WGS) entry which is preliminary data.</text>
</comment>
<dbReference type="Pfam" id="PF00623">
    <property type="entry name" value="RNA_pol_Rpb1_2"/>
    <property type="match status" value="1"/>
</dbReference>
<dbReference type="EMBL" id="SPNV01000049">
    <property type="protein sequence ID" value="KAF5863563.1"/>
    <property type="molecule type" value="Genomic_DNA"/>
</dbReference>
<dbReference type="AlphaFoldDB" id="A0A8H6ACY0"/>
<dbReference type="GO" id="GO:0003899">
    <property type="term" value="F:DNA-directed RNA polymerase activity"/>
    <property type="evidence" value="ECO:0007669"/>
    <property type="project" value="InterPro"/>
</dbReference>
<protein>
    <recommendedName>
        <fullName evidence="1">RNA polymerase alpha subunit domain-containing protein</fullName>
    </recommendedName>
</protein>
<proteinExistence type="predicted"/>
<dbReference type="Gene3D" id="2.40.40.20">
    <property type="match status" value="1"/>
</dbReference>
<feature type="domain" description="RNA polymerase alpha subunit" evidence="1">
    <location>
        <begin position="373"/>
        <end position="441"/>
    </location>
</feature>
<evidence type="ECO:0000259" key="1">
    <source>
        <dbReference type="Pfam" id="PF00623"/>
    </source>
</evidence>
<name>A0A8H6ACY0_PETAA</name>
<dbReference type="Proteomes" id="UP000541154">
    <property type="component" value="Unassembled WGS sequence"/>
</dbReference>
<dbReference type="InterPro" id="IPR000722">
    <property type="entry name" value="RNA_pol_asu"/>
</dbReference>
<keyword evidence="3" id="KW-1185">Reference proteome</keyword>
<gene>
    <name evidence="2" type="ORF">ETB97_009807</name>
</gene>
<reference evidence="2 3" key="1">
    <citation type="submission" date="2019-04" db="EMBL/GenBank/DDBJ databases">
        <title>Aspergillus burnettii sp. nov., novel species from soil in southeast Queensland.</title>
        <authorList>
            <person name="Gilchrist C.L.M."/>
            <person name="Pitt J.I."/>
            <person name="Lange L."/>
            <person name="Lacey H.J."/>
            <person name="Vuong D."/>
            <person name="Midgley D.J."/>
            <person name="Greenfield P."/>
            <person name="Bradbury M."/>
            <person name="Lacey E."/>
            <person name="Busk P.K."/>
            <person name="Pilgaard B."/>
            <person name="Chooi Y.H."/>
            <person name="Piggott A.M."/>
        </authorList>
    </citation>
    <scope>NUCLEOTIDE SEQUENCE [LARGE SCALE GENOMIC DNA]</scope>
    <source>
        <strain evidence="2 3">FRR 5400</strain>
    </source>
</reference>
<accession>A0A8H6ACY0</accession>
<evidence type="ECO:0000313" key="2">
    <source>
        <dbReference type="EMBL" id="KAF5863563.1"/>
    </source>
</evidence>
<evidence type="ECO:0000313" key="3">
    <source>
        <dbReference type="Proteomes" id="UP000541154"/>
    </source>
</evidence>
<dbReference type="GO" id="GO:0003677">
    <property type="term" value="F:DNA binding"/>
    <property type="evidence" value="ECO:0007669"/>
    <property type="project" value="InterPro"/>
</dbReference>
<dbReference type="GO" id="GO:0006351">
    <property type="term" value="P:DNA-templated transcription"/>
    <property type="evidence" value="ECO:0007669"/>
    <property type="project" value="InterPro"/>
</dbReference>
<dbReference type="SUPFAM" id="SSF64484">
    <property type="entry name" value="beta and beta-prime subunits of DNA dependent RNA-polymerase"/>
    <property type="match status" value="1"/>
</dbReference>